<name>A0A1F5ZMY5_9BACT</name>
<dbReference type="EMBL" id="MFJJ01000038">
    <property type="protein sequence ID" value="OGG13684.1"/>
    <property type="molecule type" value="Genomic_DNA"/>
</dbReference>
<gene>
    <name evidence="1" type="ORF">A2875_01690</name>
</gene>
<evidence type="ECO:0000313" key="2">
    <source>
        <dbReference type="Proteomes" id="UP000177416"/>
    </source>
</evidence>
<accession>A0A1F5ZMY5</accession>
<organism evidence="1 2">
    <name type="scientific">Candidatus Gottesmanbacteria bacterium RIFCSPHIGHO2_01_FULL_46_14</name>
    <dbReference type="NCBI Taxonomy" id="1798380"/>
    <lineage>
        <taxon>Bacteria</taxon>
        <taxon>Candidatus Gottesmaniibacteriota</taxon>
    </lineage>
</organism>
<dbReference type="AlphaFoldDB" id="A0A1F5ZMY5"/>
<proteinExistence type="predicted"/>
<evidence type="ECO:0000313" key="1">
    <source>
        <dbReference type="EMBL" id="OGG13684.1"/>
    </source>
</evidence>
<sequence length="68" mass="7077">MADNSVDGKTLFVVDEGVNPQGGKELVVSLCALGDFGCPGAKMKDGEAIACGLEGYPDATLQFFRLIP</sequence>
<dbReference type="Proteomes" id="UP000177416">
    <property type="component" value="Unassembled WGS sequence"/>
</dbReference>
<reference evidence="1 2" key="1">
    <citation type="journal article" date="2016" name="Nat. Commun.">
        <title>Thousands of microbial genomes shed light on interconnected biogeochemical processes in an aquifer system.</title>
        <authorList>
            <person name="Anantharaman K."/>
            <person name="Brown C.T."/>
            <person name="Hug L.A."/>
            <person name="Sharon I."/>
            <person name="Castelle C.J."/>
            <person name="Probst A.J."/>
            <person name="Thomas B.C."/>
            <person name="Singh A."/>
            <person name="Wilkins M.J."/>
            <person name="Karaoz U."/>
            <person name="Brodie E.L."/>
            <person name="Williams K.H."/>
            <person name="Hubbard S.S."/>
            <person name="Banfield J.F."/>
        </authorList>
    </citation>
    <scope>NUCLEOTIDE SEQUENCE [LARGE SCALE GENOMIC DNA]</scope>
</reference>
<comment type="caution">
    <text evidence="1">The sequence shown here is derived from an EMBL/GenBank/DDBJ whole genome shotgun (WGS) entry which is preliminary data.</text>
</comment>
<protein>
    <submittedName>
        <fullName evidence="1">Uncharacterized protein</fullName>
    </submittedName>
</protein>